<dbReference type="EMBL" id="CABWIL020000049">
    <property type="protein sequence ID" value="CAB3974652.1"/>
    <property type="molecule type" value="Genomic_DNA"/>
</dbReference>
<name>A0A6J5JRS7_9BURK</name>
<evidence type="ECO:0008006" key="3">
    <source>
        <dbReference type="Google" id="ProtNLM"/>
    </source>
</evidence>
<protein>
    <recommendedName>
        <fullName evidence="3">Uracil-DNA glycosylase-like domain-containing protein</fullName>
    </recommendedName>
</protein>
<organism evidence="1 2">
    <name type="scientific">Burkholderia aenigmatica</name>
    <dbReference type="NCBI Taxonomy" id="2015348"/>
    <lineage>
        <taxon>Bacteria</taxon>
        <taxon>Pseudomonadati</taxon>
        <taxon>Pseudomonadota</taxon>
        <taxon>Betaproteobacteria</taxon>
        <taxon>Burkholderiales</taxon>
        <taxon>Burkholderiaceae</taxon>
        <taxon>Burkholderia</taxon>
        <taxon>Burkholderia cepacia complex</taxon>
    </lineage>
</organism>
<evidence type="ECO:0000313" key="1">
    <source>
        <dbReference type="EMBL" id="CAB3974652.1"/>
    </source>
</evidence>
<dbReference type="Proteomes" id="UP000494301">
    <property type="component" value="Unassembled WGS sequence"/>
</dbReference>
<proteinExistence type="predicted"/>
<dbReference type="AlphaFoldDB" id="A0A6J5JRS7"/>
<evidence type="ECO:0000313" key="2">
    <source>
        <dbReference type="Proteomes" id="UP000494301"/>
    </source>
</evidence>
<reference evidence="1 2" key="1">
    <citation type="submission" date="2020-04" db="EMBL/GenBank/DDBJ databases">
        <authorList>
            <person name="Depoorter E."/>
        </authorList>
    </citation>
    <scope>NUCLEOTIDE SEQUENCE [LARGE SCALE GENOMIC DNA]</scope>
    <source>
        <strain evidence="1 2">BCC0217</strain>
    </source>
</reference>
<gene>
    <name evidence="1" type="ORF">BLA3211_08132</name>
</gene>
<accession>A0A6J5JRS7</accession>
<sequence length="216" mass="23351">MHPAPALVGLLIEAYGPCKGFADSCRTATWNPAAGHAPRGFCGATGELGEVRLVLVCAEPGDPHPSECHETGDSAAERFNSVNSYAWSCFSAGKDQFHRNVRSLLNLCWPGLTFDEQMRKTWITDSVLCSAARECGPVPREMEKGCATRFLIPQLSQFPRATIVALGRKAEGRLSRAGVRNFESAYSVAPPGCNQAAARLSWERVAEVVRARTAQG</sequence>